<evidence type="ECO:0000256" key="6">
    <source>
        <dbReference type="SAM" id="Phobius"/>
    </source>
</evidence>
<evidence type="ECO:0000256" key="2">
    <source>
        <dbReference type="ARBA" id="ARBA00022692"/>
    </source>
</evidence>
<keyword evidence="4 6" id="KW-0472">Membrane</keyword>
<name>A0A7M7N0F6_STRPU</name>
<evidence type="ECO:0000313" key="8">
    <source>
        <dbReference type="EnsemblMetazoa" id="XP_030828877"/>
    </source>
</evidence>
<dbReference type="InterPro" id="IPR006202">
    <property type="entry name" value="Neur_chan_lig-bd"/>
</dbReference>
<comment type="subcellular location">
    <subcellularLocation>
        <location evidence="1">Membrane</location>
        <topology evidence="1">Multi-pass membrane protein</topology>
    </subcellularLocation>
</comment>
<dbReference type="EnsemblMetazoa" id="XM_030973017">
    <property type="protein sequence ID" value="XP_030828877"/>
    <property type="gene ID" value="LOC762549"/>
</dbReference>
<dbReference type="Proteomes" id="UP000007110">
    <property type="component" value="Unassembled WGS sequence"/>
</dbReference>
<dbReference type="RefSeq" id="XP_030828877.1">
    <property type="nucleotide sequence ID" value="XM_030973017.1"/>
</dbReference>
<keyword evidence="9" id="KW-1185">Reference proteome</keyword>
<evidence type="ECO:0000313" key="9">
    <source>
        <dbReference type="Proteomes" id="UP000007110"/>
    </source>
</evidence>
<dbReference type="Pfam" id="PF02931">
    <property type="entry name" value="Neur_chan_LBD"/>
    <property type="match status" value="1"/>
</dbReference>
<feature type="region of interest" description="Disordered" evidence="5">
    <location>
        <begin position="455"/>
        <end position="541"/>
    </location>
</feature>
<dbReference type="GO" id="GO:0005230">
    <property type="term" value="F:extracellular ligand-gated monoatomic ion channel activity"/>
    <property type="evidence" value="ECO:0007669"/>
    <property type="project" value="InterPro"/>
</dbReference>
<feature type="transmembrane region" description="Helical" evidence="6">
    <location>
        <begin position="337"/>
        <end position="361"/>
    </location>
</feature>
<dbReference type="OrthoDB" id="5975154at2759"/>
<accession>A0A7M7N0F6</accession>
<sequence>MDLYSVSPRRQNDSRRNSLPQPFVLRTNIGGRTRLRLPPRMLSTSALKSTGDSGLACQELFRVWKKFKMSGDQSAEKLDTMLQSMDKIQMTLKQIEVNGRPGDSEEYYAPREDKQKVFARIRCNIITVGDIDTVAQLFTAEIYLSVTWKEPKVKGMKREDVNWDEHWDPRIYFFNAVNIDKMQTNHYIMPNDDDDPDGIPDVRLSIRMKGTFKCSMQLKDFPFDCQDLTIKLMSDWPVEDVEFVKDMNIKDSIRLDTFTAGHQWKLWKHVLAQPIEEDKALTGAHRSYPIYHITTHVQRRPGFYIWNIALIMLLIVILTFTSFVVERGAPADRLSVTVTLLLTAVAFKYVVSQSLPLISYLTMLDKYVLSCLIFQCLVVGQNALSAVVEINDPDKEKDWAKWFDFISIIVLAGMVFNITIGFIISSLIRKCKTTNRMTKITAEYMDKCEQINQNWQTRQSNREASRKSKEERTIPPTEKAVQAGAAAKGLSWKRTSKEVGNNGKNNVEMQGIKTDASLKPEPSSHPSGSTTSQQTTATFAV</sequence>
<evidence type="ECO:0000256" key="4">
    <source>
        <dbReference type="ARBA" id="ARBA00023136"/>
    </source>
</evidence>
<dbReference type="GeneID" id="762549"/>
<feature type="region of interest" description="Disordered" evidence="5">
    <location>
        <begin position="1"/>
        <end position="20"/>
    </location>
</feature>
<reference evidence="8" key="2">
    <citation type="submission" date="2021-01" db="UniProtKB">
        <authorList>
            <consortium name="EnsemblMetazoa"/>
        </authorList>
    </citation>
    <scope>IDENTIFICATION</scope>
</reference>
<dbReference type="OMA" id="CMTIQFL"/>
<dbReference type="AlphaFoldDB" id="A0A7M7N0F6"/>
<evidence type="ECO:0000256" key="3">
    <source>
        <dbReference type="ARBA" id="ARBA00022989"/>
    </source>
</evidence>
<dbReference type="SUPFAM" id="SSF90112">
    <property type="entry name" value="Neurotransmitter-gated ion-channel transmembrane pore"/>
    <property type="match status" value="1"/>
</dbReference>
<feature type="transmembrane region" description="Helical" evidence="6">
    <location>
        <begin position="303"/>
        <end position="325"/>
    </location>
</feature>
<dbReference type="FunFam" id="2.70.170.10:FF:000053">
    <property type="entry name" value="Predicted protein"/>
    <property type="match status" value="1"/>
</dbReference>
<keyword evidence="2 6" id="KW-0812">Transmembrane</keyword>
<feature type="transmembrane region" description="Helical" evidence="6">
    <location>
        <begin position="402"/>
        <end position="428"/>
    </location>
</feature>
<dbReference type="InterPro" id="IPR006201">
    <property type="entry name" value="Neur_channel"/>
</dbReference>
<feature type="compositionally biased region" description="Basic and acidic residues" evidence="5">
    <location>
        <begin position="460"/>
        <end position="473"/>
    </location>
</feature>
<dbReference type="InParanoid" id="A0A7M7N0F6"/>
<dbReference type="FunFam" id="1.20.58.390:FF:000100">
    <property type="entry name" value="Predicted protein"/>
    <property type="match status" value="1"/>
</dbReference>
<evidence type="ECO:0000256" key="1">
    <source>
        <dbReference type="ARBA" id="ARBA00004141"/>
    </source>
</evidence>
<dbReference type="InterPro" id="IPR036734">
    <property type="entry name" value="Neur_chan_lig-bd_sf"/>
</dbReference>
<dbReference type="Gene3D" id="2.70.170.10">
    <property type="entry name" value="Neurotransmitter-gated ion-channel ligand-binding domain"/>
    <property type="match status" value="1"/>
</dbReference>
<dbReference type="PANTHER" id="PTHR18945">
    <property type="entry name" value="NEUROTRANSMITTER GATED ION CHANNEL"/>
    <property type="match status" value="1"/>
</dbReference>
<dbReference type="Gene3D" id="1.20.58.390">
    <property type="entry name" value="Neurotransmitter-gated ion-channel transmembrane domain"/>
    <property type="match status" value="1"/>
</dbReference>
<organism evidence="8 9">
    <name type="scientific">Strongylocentrotus purpuratus</name>
    <name type="common">Purple sea urchin</name>
    <dbReference type="NCBI Taxonomy" id="7668"/>
    <lineage>
        <taxon>Eukaryota</taxon>
        <taxon>Metazoa</taxon>
        <taxon>Echinodermata</taxon>
        <taxon>Eleutherozoa</taxon>
        <taxon>Echinozoa</taxon>
        <taxon>Echinoidea</taxon>
        <taxon>Euechinoidea</taxon>
        <taxon>Echinacea</taxon>
        <taxon>Camarodonta</taxon>
        <taxon>Echinidea</taxon>
        <taxon>Strongylocentrotidae</taxon>
        <taxon>Strongylocentrotus</taxon>
    </lineage>
</organism>
<dbReference type="InterPro" id="IPR038050">
    <property type="entry name" value="Neuro_actylchol_rec"/>
</dbReference>
<dbReference type="KEGG" id="spu:762549"/>
<dbReference type="GO" id="GO:0004888">
    <property type="term" value="F:transmembrane signaling receptor activity"/>
    <property type="evidence" value="ECO:0007669"/>
    <property type="project" value="InterPro"/>
</dbReference>
<dbReference type="GO" id="GO:0016020">
    <property type="term" value="C:membrane"/>
    <property type="evidence" value="ECO:0007669"/>
    <property type="project" value="UniProtKB-SubCell"/>
</dbReference>
<reference evidence="9" key="1">
    <citation type="submission" date="2015-02" db="EMBL/GenBank/DDBJ databases">
        <title>Genome sequencing for Strongylocentrotus purpuratus.</title>
        <authorList>
            <person name="Murali S."/>
            <person name="Liu Y."/>
            <person name="Vee V."/>
            <person name="English A."/>
            <person name="Wang M."/>
            <person name="Skinner E."/>
            <person name="Han Y."/>
            <person name="Muzny D.M."/>
            <person name="Worley K.C."/>
            <person name="Gibbs R.A."/>
        </authorList>
    </citation>
    <scope>NUCLEOTIDE SEQUENCE</scope>
</reference>
<feature type="domain" description="Neurotransmitter-gated ion-channel ligand-binding" evidence="7">
    <location>
        <begin position="110"/>
        <end position="301"/>
    </location>
</feature>
<evidence type="ECO:0000256" key="5">
    <source>
        <dbReference type="SAM" id="MobiDB-lite"/>
    </source>
</evidence>
<feature type="transmembrane region" description="Helical" evidence="6">
    <location>
        <begin position="367"/>
        <end position="390"/>
    </location>
</feature>
<feature type="compositionally biased region" description="Polar residues" evidence="5">
    <location>
        <begin position="498"/>
        <end position="508"/>
    </location>
</feature>
<protein>
    <recommendedName>
        <fullName evidence="7">Neurotransmitter-gated ion-channel ligand-binding domain-containing protein</fullName>
    </recommendedName>
</protein>
<evidence type="ECO:0000259" key="7">
    <source>
        <dbReference type="Pfam" id="PF02931"/>
    </source>
</evidence>
<proteinExistence type="predicted"/>
<keyword evidence="3 6" id="KW-1133">Transmembrane helix</keyword>
<dbReference type="SUPFAM" id="SSF63712">
    <property type="entry name" value="Nicotinic receptor ligand binding domain-like"/>
    <property type="match status" value="1"/>
</dbReference>
<feature type="compositionally biased region" description="Low complexity" evidence="5">
    <location>
        <begin position="524"/>
        <end position="541"/>
    </location>
</feature>
<dbReference type="InterPro" id="IPR036719">
    <property type="entry name" value="Neuro-gated_channel_TM_sf"/>
</dbReference>